<keyword evidence="6" id="KW-0256">Endoplasmic reticulum</keyword>
<keyword evidence="8" id="KW-0521">NADP</keyword>
<accession>A0AAN8ZZR2</accession>
<dbReference type="InterPro" id="IPR001104">
    <property type="entry name" value="3-oxo-5_a-steroid_4-DH_C"/>
</dbReference>
<dbReference type="PROSITE" id="PS50244">
    <property type="entry name" value="S5A_REDUCTASE"/>
    <property type="match status" value="1"/>
</dbReference>
<comment type="caution">
    <text evidence="20">The sequence shown here is derived from an EMBL/GenBank/DDBJ whole genome shotgun (WGS) entry which is preliminary data.</text>
</comment>
<feature type="transmembrane region" description="Helical" evidence="18">
    <location>
        <begin position="25"/>
        <end position="43"/>
    </location>
</feature>
<dbReference type="PIRSF" id="PIRSF015596">
    <property type="entry name" value="5_alpha-SR2"/>
    <property type="match status" value="1"/>
</dbReference>
<keyword evidence="10 18" id="KW-1133">Transmembrane helix</keyword>
<dbReference type="EC" id="1.3.1.22" evidence="18"/>
<reference evidence="20 21" key="1">
    <citation type="submission" date="2023-11" db="EMBL/GenBank/DDBJ databases">
        <title>Halocaridina rubra genome assembly.</title>
        <authorList>
            <person name="Smith C."/>
        </authorList>
    </citation>
    <scope>NUCLEOTIDE SEQUENCE [LARGE SCALE GENOMIC DNA]</scope>
    <source>
        <strain evidence="20">EP-1</strain>
        <tissue evidence="20">Whole</tissue>
    </source>
</reference>
<organism evidence="20 21">
    <name type="scientific">Halocaridina rubra</name>
    <name type="common">Hawaiian red shrimp</name>
    <dbReference type="NCBI Taxonomy" id="373956"/>
    <lineage>
        <taxon>Eukaryota</taxon>
        <taxon>Metazoa</taxon>
        <taxon>Ecdysozoa</taxon>
        <taxon>Arthropoda</taxon>
        <taxon>Crustacea</taxon>
        <taxon>Multicrustacea</taxon>
        <taxon>Malacostraca</taxon>
        <taxon>Eumalacostraca</taxon>
        <taxon>Eucarida</taxon>
        <taxon>Decapoda</taxon>
        <taxon>Pleocyemata</taxon>
        <taxon>Caridea</taxon>
        <taxon>Atyoidea</taxon>
        <taxon>Atyidae</taxon>
        <taxon>Halocaridina</taxon>
    </lineage>
</organism>
<evidence type="ECO:0000256" key="3">
    <source>
        <dbReference type="ARBA" id="ARBA00007742"/>
    </source>
</evidence>
<comment type="function">
    <text evidence="14">Converts testosterone into 5-alpha-dihydrotestosterone and progesterone or corticosterone into their corresponding 5-alpha-3-oxosteroids. It plays a central role in sexual differentiation and androgen physiology.</text>
</comment>
<keyword evidence="21" id="KW-1185">Reference proteome</keyword>
<evidence type="ECO:0000259" key="19">
    <source>
        <dbReference type="Pfam" id="PF02544"/>
    </source>
</evidence>
<comment type="subcellular location">
    <subcellularLocation>
        <location evidence="2">Endoplasmic reticulum membrane</location>
        <topology evidence="2">Multi-pass membrane protein</topology>
    </subcellularLocation>
    <subcellularLocation>
        <location evidence="1">Microsome membrane</location>
        <topology evidence="1">Multi-pass membrane protein</topology>
    </subcellularLocation>
</comment>
<evidence type="ECO:0000256" key="10">
    <source>
        <dbReference type="ARBA" id="ARBA00022989"/>
    </source>
</evidence>
<evidence type="ECO:0000256" key="8">
    <source>
        <dbReference type="ARBA" id="ARBA00022857"/>
    </source>
</evidence>
<protein>
    <recommendedName>
        <fullName evidence="18">3-oxo-5alpha-steroid 4-dehydrogenase (NADP(+))</fullName>
        <ecNumber evidence="18">1.3.1.22</ecNumber>
    </recommendedName>
</protein>
<keyword evidence="9" id="KW-0726">Sexual differentiation</keyword>
<comment type="catalytic activity">
    <reaction evidence="15">
        <text>5alpha-pregnane-3,20-dione + NADP(+) = progesterone + NADPH + H(+)</text>
        <dbReference type="Rhea" id="RHEA:21952"/>
        <dbReference type="ChEBI" id="CHEBI:15378"/>
        <dbReference type="ChEBI" id="CHEBI:17026"/>
        <dbReference type="ChEBI" id="CHEBI:28952"/>
        <dbReference type="ChEBI" id="CHEBI:57783"/>
        <dbReference type="ChEBI" id="CHEBI:58349"/>
        <dbReference type="EC" id="1.3.1.22"/>
    </reaction>
    <physiologicalReaction direction="right-to-left" evidence="15">
        <dbReference type="Rhea" id="RHEA:21954"/>
    </physiologicalReaction>
</comment>
<dbReference type="InterPro" id="IPR016636">
    <property type="entry name" value="3-oxo-5-alpha-steroid_4-DH"/>
</dbReference>
<evidence type="ECO:0000256" key="17">
    <source>
        <dbReference type="ARBA" id="ARBA00049397"/>
    </source>
</evidence>
<comment type="caution">
    <text evidence="18">Lacks conserved residue(s) required for the propagation of feature annotation.</text>
</comment>
<evidence type="ECO:0000256" key="11">
    <source>
        <dbReference type="ARBA" id="ARBA00023002"/>
    </source>
</evidence>
<evidence type="ECO:0000256" key="14">
    <source>
        <dbReference type="ARBA" id="ARBA00037789"/>
    </source>
</evidence>
<dbReference type="GO" id="GO:0030154">
    <property type="term" value="P:cell differentiation"/>
    <property type="evidence" value="ECO:0007669"/>
    <property type="project" value="UniProtKB-KW"/>
</dbReference>
<evidence type="ECO:0000256" key="6">
    <source>
        <dbReference type="ARBA" id="ARBA00022824"/>
    </source>
</evidence>
<evidence type="ECO:0000256" key="7">
    <source>
        <dbReference type="ARBA" id="ARBA00022848"/>
    </source>
</evidence>
<evidence type="ECO:0000256" key="2">
    <source>
        <dbReference type="ARBA" id="ARBA00004477"/>
    </source>
</evidence>
<dbReference type="GO" id="GO:0047751">
    <property type="term" value="F:3-oxo-5-alpha-steroid 4-dehydrogenase (NADP+) activity"/>
    <property type="evidence" value="ECO:0007669"/>
    <property type="project" value="UniProtKB-EC"/>
</dbReference>
<keyword evidence="4 18" id="KW-0812">Transmembrane</keyword>
<evidence type="ECO:0000256" key="18">
    <source>
        <dbReference type="PIRNR" id="PIRNR015596"/>
    </source>
</evidence>
<dbReference type="FunFam" id="1.20.120.1630:FF:000002">
    <property type="entry name" value="Steroid 5 alpha-reductase 1"/>
    <property type="match status" value="1"/>
</dbReference>
<evidence type="ECO:0000256" key="13">
    <source>
        <dbReference type="ARBA" id="ARBA00023136"/>
    </source>
</evidence>
<evidence type="ECO:0000313" key="21">
    <source>
        <dbReference type="Proteomes" id="UP001381693"/>
    </source>
</evidence>
<dbReference type="InterPro" id="IPR039357">
    <property type="entry name" value="SRD5A/TECR"/>
</dbReference>
<dbReference type="Proteomes" id="UP001381693">
    <property type="component" value="Unassembled WGS sequence"/>
</dbReference>
<comment type="similarity">
    <text evidence="3 18">Belongs to the steroid 5-alpha reductase family.</text>
</comment>
<dbReference type="PANTHER" id="PTHR10556:SF57">
    <property type="entry name" value="3-OXO-5-ALPHA-STEROID 4-DEHYDROGENASE 1"/>
    <property type="match status" value="1"/>
</dbReference>
<feature type="transmembrane region" description="Helical" evidence="18">
    <location>
        <begin position="165"/>
        <end position="182"/>
    </location>
</feature>
<evidence type="ECO:0000256" key="16">
    <source>
        <dbReference type="ARBA" id="ARBA00049166"/>
    </source>
</evidence>
<evidence type="ECO:0000313" key="20">
    <source>
        <dbReference type="EMBL" id="KAK7069264.1"/>
    </source>
</evidence>
<comment type="catalytic activity">
    <reaction evidence="18">
        <text>a 3-oxo-5alpha-steroid + NADP(+) = a 3-oxo-Delta(4)-steroid + NADPH + H(+)</text>
        <dbReference type="Rhea" id="RHEA:54384"/>
        <dbReference type="ChEBI" id="CHEBI:13601"/>
        <dbReference type="ChEBI" id="CHEBI:15378"/>
        <dbReference type="ChEBI" id="CHEBI:47909"/>
        <dbReference type="ChEBI" id="CHEBI:57783"/>
        <dbReference type="ChEBI" id="CHEBI:58349"/>
        <dbReference type="EC" id="1.3.1.22"/>
    </reaction>
</comment>
<dbReference type="GO" id="GO:0005789">
    <property type="term" value="C:endoplasmic reticulum membrane"/>
    <property type="evidence" value="ECO:0007669"/>
    <property type="project" value="UniProtKB-SubCell"/>
</dbReference>
<comment type="catalytic activity">
    <reaction evidence="16">
        <text>androst-4-ene-3,17-dione + NADPH + H(+) = 5alpha-androstan-3,17-dione + NADP(+)</text>
        <dbReference type="Rhea" id="RHEA:50816"/>
        <dbReference type="ChEBI" id="CHEBI:15378"/>
        <dbReference type="ChEBI" id="CHEBI:15994"/>
        <dbReference type="ChEBI" id="CHEBI:16422"/>
        <dbReference type="ChEBI" id="CHEBI:57783"/>
        <dbReference type="ChEBI" id="CHEBI:58349"/>
    </reaction>
    <physiologicalReaction direction="left-to-right" evidence="16">
        <dbReference type="Rhea" id="RHEA:50817"/>
    </physiologicalReaction>
</comment>
<evidence type="ECO:0000256" key="15">
    <source>
        <dbReference type="ARBA" id="ARBA00048292"/>
    </source>
</evidence>
<evidence type="ECO:0000256" key="1">
    <source>
        <dbReference type="ARBA" id="ARBA00004154"/>
    </source>
</evidence>
<evidence type="ECO:0000256" key="5">
    <source>
        <dbReference type="ARBA" id="ARBA00022782"/>
    </source>
</evidence>
<comment type="catalytic activity">
    <reaction evidence="17">
        <text>17beta-hydroxy-5alpha-androstan-3-one + NADP(+) = testosterone + NADPH + H(+)</text>
        <dbReference type="Rhea" id="RHEA:50820"/>
        <dbReference type="ChEBI" id="CHEBI:15378"/>
        <dbReference type="ChEBI" id="CHEBI:16330"/>
        <dbReference type="ChEBI" id="CHEBI:17347"/>
        <dbReference type="ChEBI" id="CHEBI:57783"/>
        <dbReference type="ChEBI" id="CHEBI:58349"/>
        <dbReference type="EC" id="1.3.1.22"/>
    </reaction>
    <physiologicalReaction direction="right-to-left" evidence="17">
        <dbReference type="Rhea" id="RHEA:50822"/>
    </physiologicalReaction>
</comment>
<name>A0AAN8ZZR2_HALRR</name>
<feature type="transmembrane region" description="Helical" evidence="18">
    <location>
        <begin position="127"/>
        <end position="150"/>
    </location>
</feature>
<dbReference type="GO" id="GO:0007548">
    <property type="term" value="P:sex differentiation"/>
    <property type="evidence" value="ECO:0007669"/>
    <property type="project" value="UniProtKB-KW"/>
</dbReference>
<evidence type="ECO:0000256" key="4">
    <source>
        <dbReference type="ARBA" id="ARBA00022692"/>
    </source>
</evidence>
<keyword evidence="12" id="KW-0443">Lipid metabolism</keyword>
<evidence type="ECO:0000256" key="12">
    <source>
        <dbReference type="ARBA" id="ARBA00023098"/>
    </source>
</evidence>
<keyword evidence="5" id="KW-0221">Differentiation</keyword>
<sequence length="273" mass="31884">MALNPEVYIRRYIYPLFLATTREQLITRMTYGTIIYGLLTIFVKKAPYGRHAVNNKMSWGFEVPVKLAWLLQECPSFVIPVLLVKYTTSKVYDGITNQLLMGMFIMHYFQRSFIFPFLMKSKQPTPFFTFFCAFLTCSYNGILHGLYFTYHFKYNDEDWLLRPNFWLGFILFLFGMSTNIGADSALRNLRKGGGTGYKIPYGGWFERISCPNYFGEIVEMWGYALASLSPPAAAHAFFTTLFLSKRALEHHEWYLSKFEDYPKNRKAVIPFVL</sequence>
<dbReference type="GO" id="GO:0006702">
    <property type="term" value="P:androgen biosynthetic process"/>
    <property type="evidence" value="ECO:0007669"/>
    <property type="project" value="UniProtKB-ARBA"/>
</dbReference>
<keyword evidence="7" id="KW-0492">Microsome</keyword>
<dbReference type="Pfam" id="PF02544">
    <property type="entry name" value="Steroid_dh"/>
    <property type="match status" value="1"/>
</dbReference>
<dbReference type="PANTHER" id="PTHR10556">
    <property type="entry name" value="3-OXO-5-ALPHA-STEROID 4-DEHYDROGENASE"/>
    <property type="match status" value="1"/>
</dbReference>
<dbReference type="AlphaFoldDB" id="A0AAN8ZZR2"/>
<feature type="domain" description="3-oxo-5-alpha-steroid 4-dehydrogenase C-terminal" evidence="19">
    <location>
        <begin position="124"/>
        <end position="273"/>
    </location>
</feature>
<dbReference type="Gene3D" id="1.20.120.1630">
    <property type="match status" value="1"/>
</dbReference>
<keyword evidence="13 18" id="KW-0472">Membrane</keyword>
<keyword evidence="11 20" id="KW-0560">Oxidoreductase</keyword>
<evidence type="ECO:0000256" key="9">
    <source>
        <dbReference type="ARBA" id="ARBA00022928"/>
    </source>
</evidence>
<gene>
    <name evidence="20" type="primary">SRD5A1</name>
    <name evidence="20" type="ORF">SK128_020525</name>
</gene>
<proteinExistence type="inferred from homology"/>
<dbReference type="EMBL" id="JAXCGZ010016990">
    <property type="protein sequence ID" value="KAK7069264.1"/>
    <property type="molecule type" value="Genomic_DNA"/>
</dbReference>